<evidence type="ECO:0000313" key="3">
    <source>
        <dbReference type="Proteomes" id="UP000092382"/>
    </source>
</evidence>
<dbReference type="AlphaFoldDB" id="A0A1B7VF94"/>
<dbReference type="PANTHER" id="PTHR10948:SF23">
    <property type="entry name" value="TRANSPOSASE INSI FOR INSERTION SEQUENCE ELEMENT IS30A-RELATED"/>
    <property type="match status" value="1"/>
</dbReference>
<dbReference type="PANTHER" id="PTHR10948">
    <property type="entry name" value="TRANSPOSASE"/>
    <property type="match status" value="1"/>
</dbReference>
<evidence type="ECO:0000313" key="2">
    <source>
        <dbReference type="EMBL" id="OBQ14942.1"/>
    </source>
</evidence>
<dbReference type="PROSITE" id="PS50994">
    <property type="entry name" value="INTEGRASE"/>
    <property type="match status" value="1"/>
</dbReference>
<dbReference type="InterPro" id="IPR036397">
    <property type="entry name" value="RNaseH_sf"/>
</dbReference>
<accession>A0A1B7VF94</accession>
<dbReference type="InterPro" id="IPR012337">
    <property type="entry name" value="RNaseH-like_sf"/>
</dbReference>
<dbReference type="InterPro" id="IPR051917">
    <property type="entry name" value="Transposase-Integrase"/>
</dbReference>
<feature type="domain" description="Integrase catalytic" evidence="1">
    <location>
        <begin position="4"/>
        <end position="108"/>
    </location>
</feature>
<dbReference type="GO" id="GO:0003676">
    <property type="term" value="F:nucleic acid binding"/>
    <property type="evidence" value="ECO:0007669"/>
    <property type="project" value="InterPro"/>
</dbReference>
<feature type="non-terminal residue" evidence="2">
    <location>
        <position position="1"/>
    </location>
</feature>
<dbReference type="NCBIfam" id="NF033563">
    <property type="entry name" value="transpos_IS30"/>
    <property type="match status" value="1"/>
</dbReference>
<dbReference type="GO" id="GO:0004803">
    <property type="term" value="F:transposase activity"/>
    <property type="evidence" value="ECO:0007669"/>
    <property type="project" value="TreeGrafter"/>
</dbReference>
<dbReference type="GO" id="GO:0005829">
    <property type="term" value="C:cytosol"/>
    <property type="evidence" value="ECO:0007669"/>
    <property type="project" value="TreeGrafter"/>
</dbReference>
<evidence type="ECO:0000259" key="1">
    <source>
        <dbReference type="PROSITE" id="PS50994"/>
    </source>
</evidence>
<dbReference type="InterPro" id="IPR053392">
    <property type="entry name" value="Transposase_IS30-like"/>
</dbReference>
<dbReference type="GO" id="GO:0032196">
    <property type="term" value="P:transposition"/>
    <property type="evidence" value="ECO:0007669"/>
    <property type="project" value="TreeGrafter"/>
</dbReference>
<organism evidence="2 3">
    <name type="scientific">Aphanizomenon flos-aquae LD13</name>
    <dbReference type="NCBI Taxonomy" id="1710894"/>
    <lineage>
        <taxon>Bacteria</taxon>
        <taxon>Bacillati</taxon>
        <taxon>Cyanobacteriota</taxon>
        <taxon>Cyanophyceae</taxon>
        <taxon>Nostocales</taxon>
        <taxon>Aphanizomenonaceae</taxon>
        <taxon>Aphanizomenon</taxon>
    </lineage>
</organism>
<dbReference type="Gene3D" id="3.30.420.10">
    <property type="entry name" value="Ribonuclease H-like superfamily/Ribonuclease H"/>
    <property type="match status" value="1"/>
</dbReference>
<sequence>RTPIAKRPAIVAQRKRIGDIEVDLMMGRNHKGALLVMTDRATLHTRLKKLTAKDSNQVYQAIISNLMRNKYKPKTLTFDNDKAFSCHTKVANRMDVKTFFTRPYTSQD</sequence>
<reference evidence="2 3" key="1">
    <citation type="submission" date="2015-09" db="EMBL/GenBank/DDBJ databases">
        <title>Whole genome shotgun sequence assembly of Aphanizomenon flos-aquae UKL13.</title>
        <authorList>
            <person name="Driscoll C."/>
        </authorList>
    </citation>
    <scope>NUCLEOTIDE SEQUENCE [LARGE SCALE GENOMIC DNA]</scope>
    <source>
        <strain evidence="2">MDT13</strain>
    </source>
</reference>
<dbReference type="InterPro" id="IPR001584">
    <property type="entry name" value="Integrase_cat-core"/>
</dbReference>
<name>A0A1B7VF94_APHFL</name>
<gene>
    <name evidence="2" type="ORF">AN481_20010</name>
</gene>
<proteinExistence type="predicted"/>
<protein>
    <recommendedName>
        <fullName evidence="1">Integrase catalytic domain-containing protein</fullName>
    </recommendedName>
</protein>
<dbReference type="Proteomes" id="UP000092382">
    <property type="component" value="Unassembled WGS sequence"/>
</dbReference>
<dbReference type="SUPFAM" id="SSF53098">
    <property type="entry name" value="Ribonuclease H-like"/>
    <property type="match status" value="1"/>
</dbReference>
<dbReference type="GO" id="GO:0015074">
    <property type="term" value="P:DNA integration"/>
    <property type="evidence" value="ECO:0007669"/>
    <property type="project" value="InterPro"/>
</dbReference>
<feature type="non-terminal residue" evidence="2">
    <location>
        <position position="108"/>
    </location>
</feature>
<comment type="caution">
    <text evidence="2">The sequence shown here is derived from an EMBL/GenBank/DDBJ whole genome shotgun (WGS) entry which is preliminary data.</text>
</comment>
<dbReference type="EMBL" id="LJOY01000270">
    <property type="protein sequence ID" value="OBQ14942.1"/>
    <property type="molecule type" value="Genomic_DNA"/>
</dbReference>